<gene>
    <name evidence="13" type="ORF">SAMN05444148_1794</name>
</gene>
<keyword evidence="8" id="KW-0406">Ion transport</keyword>
<evidence type="ECO:0000313" key="14">
    <source>
        <dbReference type="Proteomes" id="UP000184522"/>
    </source>
</evidence>
<name>A0A1M5S8H1_9FLAO</name>
<feature type="transmembrane region" description="Helical" evidence="12">
    <location>
        <begin position="272"/>
        <end position="296"/>
    </location>
</feature>
<feature type="transmembrane region" description="Helical" evidence="12">
    <location>
        <begin position="72"/>
        <end position="98"/>
    </location>
</feature>
<feature type="transmembrane region" description="Helical" evidence="12">
    <location>
        <begin position="434"/>
        <end position="452"/>
    </location>
</feature>
<feature type="transmembrane region" description="Helical" evidence="12">
    <location>
        <begin position="331"/>
        <end position="359"/>
    </location>
</feature>
<keyword evidence="5 12" id="KW-0812">Transmembrane</keyword>
<feature type="transmembrane region" description="Helical" evidence="12">
    <location>
        <begin position="403"/>
        <end position="422"/>
    </location>
</feature>
<evidence type="ECO:0000256" key="4">
    <source>
        <dbReference type="ARBA" id="ARBA00022475"/>
    </source>
</evidence>
<dbReference type="CDD" id="cd10326">
    <property type="entry name" value="SLC5sbd_NIS-like"/>
    <property type="match status" value="1"/>
</dbReference>
<proteinExistence type="inferred from homology"/>
<evidence type="ECO:0000256" key="5">
    <source>
        <dbReference type="ARBA" id="ARBA00022692"/>
    </source>
</evidence>
<accession>A0A1M5S8H1</accession>
<dbReference type="EMBL" id="FQWS01000002">
    <property type="protein sequence ID" value="SHH34558.1"/>
    <property type="molecule type" value="Genomic_DNA"/>
</dbReference>
<comment type="subcellular location">
    <subcellularLocation>
        <location evidence="1">Cell membrane</location>
        <topology evidence="1">Multi-pass membrane protein</topology>
    </subcellularLocation>
</comment>
<evidence type="ECO:0000256" key="8">
    <source>
        <dbReference type="ARBA" id="ARBA00023065"/>
    </source>
</evidence>
<evidence type="ECO:0000256" key="7">
    <source>
        <dbReference type="ARBA" id="ARBA00023053"/>
    </source>
</evidence>
<evidence type="ECO:0000256" key="10">
    <source>
        <dbReference type="ARBA" id="ARBA00023201"/>
    </source>
</evidence>
<keyword evidence="7" id="KW-0915">Sodium</keyword>
<evidence type="ECO:0000313" key="13">
    <source>
        <dbReference type="EMBL" id="SHH34558.1"/>
    </source>
</evidence>
<evidence type="ECO:0000256" key="3">
    <source>
        <dbReference type="ARBA" id="ARBA00022448"/>
    </source>
</evidence>
<keyword evidence="3" id="KW-0813">Transport</keyword>
<protein>
    <submittedName>
        <fullName evidence="13">Transporter, SSS family</fullName>
    </submittedName>
</protein>
<keyword evidence="4" id="KW-1003">Cell membrane</keyword>
<dbReference type="OrthoDB" id="891563at2"/>
<reference evidence="14" key="1">
    <citation type="submission" date="2016-11" db="EMBL/GenBank/DDBJ databases">
        <authorList>
            <person name="Varghese N."/>
            <person name="Submissions S."/>
        </authorList>
    </citation>
    <scope>NUCLEOTIDE SEQUENCE [LARGE SCALE GENOMIC DNA]</scope>
    <source>
        <strain evidence="14">DSM 25330</strain>
    </source>
</reference>
<evidence type="ECO:0000256" key="6">
    <source>
        <dbReference type="ARBA" id="ARBA00022989"/>
    </source>
</evidence>
<dbReference type="PROSITE" id="PS50283">
    <property type="entry name" value="NA_SOLUT_SYMP_3"/>
    <property type="match status" value="1"/>
</dbReference>
<comment type="similarity">
    <text evidence="2 11">Belongs to the sodium:solute symporter (SSF) (TC 2.A.21) family.</text>
</comment>
<sequence>MSPTSILLLIAAYFGVLVLISYFTGKEDTNAAFFKANKSAPWYLVAFGMIGASLSGVTFISVPGLIGGQEFAYMQGVLGFFVGYFVIAFVLLPLYYRLNITSIYQYLEQRFGIVSYKTGAFFFLLSRVTGASFRLFLVALAMQYIVFEQMGVPFWLTVVISILLIWIYTFKGGIKTIIWTDTLQTLAMLTAVGLAIFLINQKLDWSYIEFLNSESFAEKGQIFFFDDVNSKEYFWKYFLGGIFITIAMTGLDQDMMQKNLTCKSEKDAKKNMISMSVLLVIVNFAFLSLGALLFIYSEQFGVDIPLVDGRVRTDLLFPEIAMNQGLGKPLAVIFIIGLIAAAYSSADSALTSLTTSFSVDFLNIEKRPKAEQKPLRKKVHVGVSVVLVIVVIIFNYLDGNVVSNLFKFATFTYGPLLGLFAFGILTKLHIKDKYAWIIALLSIGISFAITLLPESVIGKYQFHWEILIINGFITFVGLLLISTKTNMKSKKEILEILKDDSKKIA</sequence>
<dbReference type="PANTHER" id="PTHR42985">
    <property type="entry name" value="SODIUM-COUPLED MONOCARBOXYLATE TRANSPORTER"/>
    <property type="match status" value="1"/>
</dbReference>
<feature type="transmembrane region" description="Helical" evidence="12">
    <location>
        <begin position="119"/>
        <end position="146"/>
    </location>
</feature>
<feature type="transmembrane region" description="Helical" evidence="12">
    <location>
        <begin position="464"/>
        <end position="481"/>
    </location>
</feature>
<feature type="transmembrane region" description="Helical" evidence="12">
    <location>
        <begin position="182"/>
        <end position="199"/>
    </location>
</feature>
<dbReference type="AlphaFoldDB" id="A0A1M5S8H1"/>
<evidence type="ECO:0000256" key="9">
    <source>
        <dbReference type="ARBA" id="ARBA00023136"/>
    </source>
</evidence>
<organism evidence="13 14">
    <name type="scientific">Winogradskyella jejuensis</name>
    <dbReference type="NCBI Taxonomy" id="1089305"/>
    <lineage>
        <taxon>Bacteria</taxon>
        <taxon>Pseudomonadati</taxon>
        <taxon>Bacteroidota</taxon>
        <taxon>Flavobacteriia</taxon>
        <taxon>Flavobacteriales</taxon>
        <taxon>Flavobacteriaceae</taxon>
        <taxon>Winogradskyella</taxon>
    </lineage>
</organism>
<dbReference type="GO" id="GO:0006814">
    <property type="term" value="P:sodium ion transport"/>
    <property type="evidence" value="ECO:0007669"/>
    <property type="project" value="UniProtKB-KW"/>
</dbReference>
<keyword evidence="14" id="KW-1185">Reference proteome</keyword>
<evidence type="ECO:0000256" key="2">
    <source>
        <dbReference type="ARBA" id="ARBA00006434"/>
    </source>
</evidence>
<keyword evidence="6 12" id="KW-1133">Transmembrane helix</keyword>
<feature type="transmembrane region" description="Helical" evidence="12">
    <location>
        <begin position="379"/>
        <end position="397"/>
    </location>
</feature>
<dbReference type="GO" id="GO:0005886">
    <property type="term" value="C:plasma membrane"/>
    <property type="evidence" value="ECO:0007669"/>
    <property type="project" value="UniProtKB-SubCell"/>
</dbReference>
<dbReference type="PANTHER" id="PTHR42985:SF47">
    <property type="entry name" value="INTEGRAL MEMBRANE TRANSPORT PROTEIN"/>
    <property type="match status" value="1"/>
</dbReference>
<evidence type="ECO:0000256" key="11">
    <source>
        <dbReference type="RuleBase" id="RU362091"/>
    </source>
</evidence>
<dbReference type="Pfam" id="PF00474">
    <property type="entry name" value="SSF"/>
    <property type="match status" value="1"/>
</dbReference>
<dbReference type="STRING" id="1089305.SAMN05444148_1794"/>
<feature type="transmembrane region" description="Helical" evidence="12">
    <location>
        <begin position="152"/>
        <end position="170"/>
    </location>
</feature>
<evidence type="ECO:0000256" key="1">
    <source>
        <dbReference type="ARBA" id="ARBA00004651"/>
    </source>
</evidence>
<dbReference type="GO" id="GO:0015293">
    <property type="term" value="F:symporter activity"/>
    <property type="evidence" value="ECO:0007669"/>
    <property type="project" value="TreeGrafter"/>
</dbReference>
<evidence type="ECO:0000256" key="12">
    <source>
        <dbReference type="SAM" id="Phobius"/>
    </source>
</evidence>
<dbReference type="Gene3D" id="1.20.1730.10">
    <property type="entry name" value="Sodium/glucose cotransporter"/>
    <property type="match status" value="1"/>
</dbReference>
<dbReference type="InterPro" id="IPR051163">
    <property type="entry name" value="Sodium:Solute_Symporter_SSF"/>
</dbReference>
<feature type="transmembrane region" description="Helical" evidence="12">
    <location>
        <begin position="233"/>
        <end position="251"/>
    </location>
</feature>
<dbReference type="Proteomes" id="UP000184522">
    <property type="component" value="Unassembled WGS sequence"/>
</dbReference>
<keyword evidence="10" id="KW-0739">Sodium transport</keyword>
<dbReference type="InterPro" id="IPR001734">
    <property type="entry name" value="Na/solute_symporter"/>
</dbReference>
<keyword evidence="9 12" id="KW-0472">Membrane</keyword>
<dbReference type="InterPro" id="IPR038377">
    <property type="entry name" value="Na/Glc_symporter_sf"/>
</dbReference>
<dbReference type="RefSeq" id="WP_073085640.1">
    <property type="nucleotide sequence ID" value="NZ_FQWS01000002.1"/>
</dbReference>
<feature type="transmembrane region" description="Helical" evidence="12">
    <location>
        <begin position="6"/>
        <end position="23"/>
    </location>
</feature>
<feature type="transmembrane region" description="Helical" evidence="12">
    <location>
        <begin position="43"/>
        <end position="66"/>
    </location>
</feature>